<feature type="transmembrane region" description="Helical" evidence="1">
    <location>
        <begin position="58"/>
        <end position="77"/>
    </location>
</feature>
<evidence type="ECO:0000313" key="2">
    <source>
        <dbReference type="EMBL" id="CTQ47343.1"/>
    </source>
</evidence>
<name>A0A0M6YCW8_9HYPH</name>
<dbReference type="Proteomes" id="UP000048926">
    <property type="component" value="Unassembled WGS sequence"/>
</dbReference>
<keyword evidence="1" id="KW-0472">Membrane</keyword>
<evidence type="ECO:0000313" key="3">
    <source>
        <dbReference type="Proteomes" id="UP000048926"/>
    </source>
</evidence>
<accession>A0A0M6YCW8</accession>
<reference evidence="3" key="1">
    <citation type="submission" date="2015-07" db="EMBL/GenBank/DDBJ databases">
        <authorList>
            <person name="Rodrigo-Torres Lidia"/>
            <person name="Arahal R.David."/>
        </authorList>
    </citation>
    <scope>NUCLEOTIDE SEQUENCE [LARGE SCALE GENOMIC DNA]</scope>
    <source>
        <strain evidence="3">CECT 4801</strain>
    </source>
</reference>
<feature type="transmembrane region" description="Helical" evidence="1">
    <location>
        <begin position="89"/>
        <end position="107"/>
    </location>
</feature>
<organism evidence="2 3">
    <name type="scientific">Roseibium aggregatum</name>
    <dbReference type="NCBI Taxonomy" id="187304"/>
    <lineage>
        <taxon>Bacteria</taxon>
        <taxon>Pseudomonadati</taxon>
        <taxon>Pseudomonadota</taxon>
        <taxon>Alphaproteobacteria</taxon>
        <taxon>Hyphomicrobiales</taxon>
        <taxon>Stappiaceae</taxon>
        <taxon>Roseibium</taxon>
    </lineage>
</organism>
<dbReference type="EMBL" id="CXST01000006">
    <property type="protein sequence ID" value="CTQ47343.1"/>
    <property type="molecule type" value="Genomic_DNA"/>
</dbReference>
<dbReference type="RefSeq" id="WP_055661383.1">
    <property type="nucleotide sequence ID" value="NZ_CXST01000006.1"/>
</dbReference>
<feature type="transmembrane region" description="Helical" evidence="1">
    <location>
        <begin position="143"/>
        <end position="164"/>
    </location>
</feature>
<dbReference type="AlphaFoldDB" id="A0A0M6YCW8"/>
<sequence>MSDTIIDARSSESTNAKELIVRGVLIMLACAAVMLPVLEVSTMGRSTGSNIMHPRMLGLTALIVPFGFLAASGAFFTKANPSVQKIADGLALGVAILVMLYVGNALYNEYAKLSQATSQASGMLNGLGGSNMSNALSRMVPKISLGFGLYAFAALMVLAVWHFVNRLRRG</sequence>
<proteinExistence type="predicted"/>
<keyword evidence="1" id="KW-1133">Transmembrane helix</keyword>
<keyword evidence="3" id="KW-1185">Reference proteome</keyword>
<evidence type="ECO:0000256" key="1">
    <source>
        <dbReference type="SAM" id="Phobius"/>
    </source>
</evidence>
<feature type="transmembrane region" description="Helical" evidence="1">
    <location>
        <begin position="19"/>
        <end position="38"/>
    </location>
</feature>
<gene>
    <name evidence="2" type="ORF">LAL4801_05805</name>
</gene>
<protein>
    <submittedName>
        <fullName evidence="2">Uncharacterized protein</fullName>
    </submittedName>
</protein>
<keyword evidence="1" id="KW-0812">Transmembrane</keyword>